<name>A0A645E398_9ZZZZ</name>
<dbReference type="EMBL" id="VSSQ01042424">
    <property type="protein sequence ID" value="MPM96005.1"/>
    <property type="molecule type" value="Genomic_DNA"/>
</dbReference>
<protein>
    <submittedName>
        <fullName evidence="1">Uncharacterized protein</fullName>
    </submittedName>
</protein>
<sequence>MDTGEFKEQAILSISESSSAEDGAIIVIFGIGERNERSKTP</sequence>
<reference evidence="1" key="1">
    <citation type="submission" date="2019-08" db="EMBL/GenBank/DDBJ databases">
        <authorList>
            <person name="Kucharzyk K."/>
            <person name="Murdoch R.W."/>
            <person name="Higgins S."/>
            <person name="Loffler F."/>
        </authorList>
    </citation>
    <scope>NUCLEOTIDE SEQUENCE</scope>
</reference>
<proteinExistence type="predicted"/>
<gene>
    <name evidence="1" type="ORF">SDC9_143161</name>
</gene>
<evidence type="ECO:0000313" key="1">
    <source>
        <dbReference type="EMBL" id="MPM96005.1"/>
    </source>
</evidence>
<comment type="caution">
    <text evidence="1">The sequence shown here is derived from an EMBL/GenBank/DDBJ whole genome shotgun (WGS) entry which is preliminary data.</text>
</comment>
<dbReference type="AlphaFoldDB" id="A0A645E398"/>
<accession>A0A645E398</accession>
<organism evidence="1">
    <name type="scientific">bioreactor metagenome</name>
    <dbReference type="NCBI Taxonomy" id="1076179"/>
    <lineage>
        <taxon>unclassified sequences</taxon>
        <taxon>metagenomes</taxon>
        <taxon>ecological metagenomes</taxon>
    </lineage>
</organism>